<dbReference type="PROSITE" id="PS51352">
    <property type="entry name" value="THIOREDOXIN_2"/>
    <property type="match status" value="1"/>
</dbReference>
<evidence type="ECO:0000313" key="2">
    <source>
        <dbReference type="EMBL" id="NLR80479.1"/>
    </source>
</evidence>
<dbReference type="Proteomes" id="UP000552864">
    <property type="component" value="Unassembled WGS sequence"/>
</dbReference>
<evidence type="ECO:0000259" key="1">
    <source>
        <dbReference type="PROSITE" id="PS51352"/>
    </source>
</evidence>
<dbReference type="GO" id="GO:0016491">
    <property type="term" value="F:oxidoreductase activity"/>
    <property type="evidence" value="ECO:0007669"/>
    <property type="project" value="InterPro"/>
</dbReference>
<dbReference type="GO" id="GO:0016209">
    <property type="term" value="F:antioxidant activity"/>
    <property type="evidence" value="ECO:0007669"/>
    <property type="project" value="InterPro"/>
</dbReference>
<reference evidence="2 3" key="1">
    <citation type="submission" date="2020-04" db="EMBL/GenBank/DDBJ databases">
        <authorList>
            <person name="Yin C."/>
        </authorList>
    </citation>
    <scope>NUCLEOTIDE SEQUENCE [LARGE SCALE GENOMIC DNA]</scope>
    <source>
        <strain evidence="2 3">Ak56</strain>
    </source>
</reference>
<feature type="domain" description="Thioredoxin" evidence="1">
    <location>
        <begin position="25"/>
        <end position="182"/>
    </location>
</feature>
<sequence>MKATFYLSCCTVLLSSFQPELEIPLEPGALLPKSELTCMDVSGKEISLNTAKQENGLLVIFCSNSCPYMQRNHDRLREVCTYARKNNIGVVMVNSNEAARNDLESFAAMKEYATKQQFRSWYYVVDKKAVLADAFDANHTPECFLFNKNSRLAYKGGIDDSPGNADAVKTRLLHNAINEMLAGKPVAVSTSHSLGCNIKRNL</sequence>
<dbReference type="PANTHER" id="PTHR43640">
    <property type="entry name" value="OS07G0260300 PROTEIN"/>
    <property type="match status" value="1"/>
</dbReference>
<dbReference type="Gene3D" id="3.40.30.10">
    <property type="entry name" value="Glutaredoxin"/>
    <property type="match status" value="1"/>
</dbReference>
<organism evidence="2 3">
    <name type="scientific">Chitinophaga eiseniae</name>
    <dbReference type="NCBI Taxonomy" id="634771"/>
    <lineage>
        <taxon>Bacteria</taxon>
        <taxon>Pseudomonadati</taxon>
        <taxon>Bacteroidota</taxon>
        <taxon>Chitinophagia</taxon>
        <taxon>Chitinophagales</taxon>
        <taxon>Chitinophagaceae</taxon>
        <taxon>Chitinophaga</taxon>
    </lineage>
</organism>
<protein>
    <submittedName>
        <fullName evidence="2">Redoxin family protein</fullName>
    </submittedName>
</protein>
<comment type="caution">
    <text evidence="2">The sequence shown here is derived from an EMBL/GenBank/DDBJ whole genome shotgun (WGS) entry which is preliminary data.</text>
</comment>
<dbReference type="InterPro" id="IPR047262">
    <property type="entry name" value="PRX-like1"/>
</dbReference>
<dbReference type="Pfam" id="PF00578">
    <property type="entry name" value="AhpC-TSA"/>
    <property type="match status" value="1"/>
</dbReference>
<keyword evidence="3" id="KW-1185">Reference proteome</keyword>
<evidence type="ECO:0000313" key="3">
    <source>
        <dbReference type="Proteomes" id="UP000552864"/>
    </source>
</evidence>
<dbReference type="EMBL" id="JABAHZ010000004">
    <property type="protein sequence ID" value="NLR80479.1"/>
    <property type="molecule type" value="Genomic_DNA"/>
</dbReference>
<dbReference type="InterPro" id="IPR000866">
    <property type="entry name" value="AhpC/TSA"/>
</dbReference>
<dbReference type="AlphaFoldDB" id="A0A847SSS5"/>
<dbReference type="InterPro" id="IPR013766">
    <property type="entry name" value="Thioredoxin_domain"/>
</dbReference>
<dbReference type="PANTHER" id="PTHR43640:SF1">
    <property type="entry name" value="THIOREDOXIN-DEPENDENT PEROXIREDOXIN"/>
    <property type="match status" value="1"/>
</dbReference>
<gene>
    <name evidence="2" type="ORF">HGH91_17755</name>
</gene>
<accession>A0A847SSS5</accession>
<dbReference type="SUPFAM" id="SSF52833">
    <property type="entry name" value="Thioredoxin-like"/>
    <property type="match status" value="1"/>
</dbReference>
<proteinExistence type="predicted"/>
<name>A0A847SSS5_9BACT</name>
<dbReference type="InterPro" id="IPR036249">
    <property type="entry name" value="Thioredoxin-like_sf"/>
</dbReference>